<dbReference type="Gene3D" id="2.60.120.10">
    <property type="entry name" value="Jelly Rolls"/>
    <property type="match status" value="1"/>
</dbReference>
<dbReference type="PROSITE" id="PS50042">
    <property type="entry name" value="CNMP_BINDING_3"/>
    <property type="match status" value="1"/>
</dbReference>
<evidence type="ECO:0000259" key="1">
    <source>
        <dbReference type="PROSITE" id="PS50042"/>
    </source>
</evidence>
<evidence type="ECO:0000313" key="2">
    <source>
        <dbReference type="EMBL" id="KMQ70061.1"/>
    </source>
</evidence>
<organism evidence="2 3">
    <name type="scientific">Chryseobacterium koreense CCUG 49689</name>
    <dbReference type="NCBI Taxonomy" id="1304281"/>
    <lineage>
        <taxon>Bacteria</taxon>
        <taxon>Pseudomonadati</taxon>
        <taxon>Bacteroidota</taxon>
        <taxon>Flavobacteriia</taxon>
        <taxon>Flavobacteriales</taxon>
        <taxon>Weeksellaceae</taxon>
        <taxon>Chryseobacterium group</taxon>
        <taxon>Chryseobacterium</taxon>
    </lineage>
</organism>
<dbReference type="RefSeq" id="WP_048500753.1">
    <property type="nucleotide sequence ID" value="NZ_LFNG01000041.1"/>
</dbReference>
<dbReference type="InterPro" id="IPR018490">
    <property type="entry name" value="cNMP-bd_dom_sf"/>
</dbReference>
<name>A0A0J7IW80_9FLAO</name>
<dbReference type="EMBL" id="LFNG01000041">
    <property type="protein sequence ID" value="KMQ70061.1"/>
    <property type="molecule type" value="Genomic_DNA"/>
</dbReference>
<dbReference type="OrthoDB" id="1092431at2"/>
<protein>
    <recommendedName>
        <fullName evidence="1">Cyclic nucleotide-binding domain-containing protein</fullName>
    </recommendedName>
</protein>
<dbReference type="InterPro" id="IPR014710">
    <property type="entry name" value="RmlC-like_jellyroll"/>
</dbReference>
<accession>A0A0J7IW80</accession>
<dbReference type="CDD" id="cd00038">
    <property type="entry name" value="CAP_ED"/>
    <property type="match status" value="1"/>
</dbReference>
<dbReference type="Proteomes" id="UP000035900">
    <property type="component" value="Unassembled WGS sequence"/>
</dbReference>
<gene>
    <name evidence="2" type="ORF">ACM44_14385</name>
</gene>
<dbReference type="InterPro" id="IPR000595">
    <property type="entry name" value="cNMP-bd_dom"/>
</dbReference>
<reference evidence="2 3" key="1">
    <citation type="journal article" date="2004" name="Int. J. Syst. Evol. Microbiol.">
        <title>Kaistella koreensis gen. nov., sp. nov., a novel member of the Chryseobacterium-Bergeyella-Riemerella branch.</title>
        <authorList>
            <person name="Kim M.K."/>
            <person name="Im W.T."/>
            <person name="Shin Y.K."/>
            <person name="Lim J.H."/>
            <person name="Kim S.H."/>
            <person name="Lee B.C."/>
            <person name="Park M.Y."/>
            <person name="Lee K.Y."/>
            <person name="Lee S.T."/>
        </authorList>
    </citation>
    <scope>NUCLEOTIDE SEQUENCE [LARGE SCALE GENOMIC DNA]</scope>
    <source>
        <strain evidence="2 3">CCUG 49689</strain>
    </source>
</reference>
<dbReference type="AlphaFoldDB" id="A0A0J7IW80"/>
<dbReference type="SUPFAM" id="SSF51206">
    <property type="entry name" value="cAMP-binding domain-like"/>
    <property type="match status" value="1"/>
</dbReference>
<feature type="domain" description="Cyclic nucleotide-binding" evidence="1">
    <location>
        <begin position="22"/>
        <end position="117"/>
    </location>
</feature>
<proteinExistence type="predicted"/>
<dbReference type="Pfam" id="PF00027">
    <property type="entry name" value="cNMP_binding"/>
    <property type="match status" value="1"/>
</dbReference>
<evidence type="ECO:0000313" key="3">
    <source>
        <dbReference type="Proteomes" id="UP000035900"/>
    </source>
</evidence>
<comment type="caution">
    <text evidence="2">The sequence shown here is derived from an EMBL/GenBank/DDBJ whole genome shotgun (WGS) entry which is preliminary data.</text>
</comment>
<dbReference type="PATRIC" id="fig|1304281.5.peg.3132"/>
<dbReference type="STRING" id="1304281.ACM44_14385"/>
<sequence length="193" mass="22618">MNHFESLEDFAEKKLDWLKEQNQLLEKYFQKENFKKNEIVLHAGEICHKLYFIHQGILRTFHINSNGSEFTRLIVKENEFCTILVSFSEKIASPANIQALENTETYSITFGNFQKLMAESEQAKSIYTKILEDFQNFQIKRIEFLTSFSPQEKVEIFLAENPALEPRLTDKVIASYLQITPETYSRCKKNAKS</sequence>
<keyword evidence="3" id="KW-1185">Reference proteome</keyword>